<dbReference type="VEuPathDB" id="FungiDB:GLRG_02979"/>
<gene>
    <name evidence="1" type="ORF">GLRG_02979</name>
</gene>
<keyword evidence="2" id="KW-1185">Reference proteome</keyword>
<dbReference type="OrthoDB" id="5413827at2759"/>
<name>E3QAE7_COLGM</name>
<organism evidence="2">
    <name type="scientific">Colletotrichum graminicola (strain M1.001 / M2 / FGSC 10212)</name>
    <name type="common">Maize anthracnose fungus</name>
    <name type="synonym">Glomerella graminicola</name>
    <dbReference type="NCBI Taxonomy" id="645133"/>
    <lineage>
        <taxon>Eukaryota</taxon>
        <taxon>Fungi</taxon>
        <taxon>Dikarya</taxon>
        <taxon>Ascomycota</taxon>
        <taxon>Pezizomycotina</taxon>
        <taxon>Sordariomycetes</taxon>
        <taxon>Hypocreomycetidae</taxon>
        <taxon>Glomerellales</taxon>
        <taxon>Glomerellaceae</taxon>
        <taxon>Colletotrichum</taxon>
        <taxon>Colletotrichum graminicola species complex</taxon>
    </lineage>
</organism>
<dbReference type="Proteomes" id="UP000008782">
    <property type="component" value="Unassembled WGS sequence"/>
</dbReference>
<dbReference type="HOGENOM" id="CLU_101499_0_0_1"/>
<evidence type="ECO:0000313" key="2">
    <source>
        <dbReference type="Proteomes" id="UP000008782"/>
    </source>
</evidence>
<reference evidence="2" key="1">
    <citation type="journal article" date="2012" name="Nat. Genet.">
        <title>Lifestyle transitions in plant pathogenic Colletotrichum fungi deciphered by genome and transcriptome analyses.</title>
        <authorList>
            <person name="O'Connell R.J."/>
            <person name="Thon M.R."/>
            <person name="Hacquard S."/>
            <person name="Amyotte S.G."/>
            <person name="Kleemann J."/>
            <person name="Torres M.F."/>
            <person name="Damm U."/>
            <person name="Buiate E.A."/>
            <person name="Epstein L."/>
            <person name="Alkan N."/>
            <person name="Altmueller J."/>
            <person name="Alvarado-Balderrama L."/>
            <person name="Bauser C.A."/>
            <person name="Becker C."/>
            <person name="Birren B.W."/>
            <person name="Chen Z."/>
            <person name="Choi J."/>
            <person name="Crouch J.A."/>
            <person name="Duvick J.P."/>
            <person name="Farman M.A."/>
            <person name="Gan P."/>
            <person name="Heiman D."/>
            <person name="Henrissat B."/>
            <person name="Howard R.J."/>
            <person name="Kabbage M."/>
            <person name="Koch C."/>
            <person name="Kracher B."/>
            <person name="Kubo Y."/>
            <person name="Law A.D."/>
            <person name="Lebrun M.-H."/>
            <person name="Lee Y.-H."/>
            <person name="Miyara I."/>
            <person name="Moore N."/>
            <person name="Neumann U."/>
            <person name="Nordstroem K."/>
            <person name="Panaccione D.G."/>
            <person name="Panstruga R."/>
            <person name="Place M."/>
            <person name="Proctor R.H."/>
            <person name="Prusky D."/>
            <person name="Rech G."/>
            <person name="Reinhardt R."/>
            <person name="Rollins J.A."/>
            <person name="Rounsley S."/>
            <person name="Schardl C.L."/>
            <person name="Schwartz D.C."/>
            <person name="Shenoy N."/>
            <person name="Shirasu K."/>
            <person name="Sikhakolli U.R."/>
            <person name="Stueber K."/>
            <person name="Sukno S.A."/>
            <person name="Sweigard J.A."/>
            <person name="Takano Y."/>
            <person name="Takahara H."/>
            <person name="Trail F."/>
            <person name="van der Does H.C."/>
            <person name="Voll L.M."/>
            <person name="Will I."/>
            <person name="Young S."/>
            <person name="Zeng Q."/>
            <person name="Zhang J."/>
            <person name="Zhou S."/>
            <person name="Dickman M.B."/>
            <person name="Schulze-Lefert P."/>
            <person name="Ver Loren van Themaat E."/>
            <person name="Ma L.-J."/>
            <person name="Vaillancourt L.J."/>
        </authorList>
    </citation>
    <scope>NUCLEOTIDE SEQUENCE [LARGE SCALE GENOMIC DNA]</scope>
    <source>
        <strain evidence="2">M1.001 / M2 / FGSC 10212</strain>
    </source>
</reference>
<sequence>MCTSKQVYNECRTLPLHANEFVFFNWFSSGMWAARSFTRGLRPWQRDEMRFVRLEMLGRDFTGPTLKEWVQLCGHWAPGVQGLRLKILVGGGLFEPMATFAALNGNAESRALGLATGTAPRSEPVPEWIEEGLKRMRALTRLEVELMVLDWGNDEKIAWCAELGRILDENRRETGQERVVVRCVERFMEEPRPKRQVSGEPTKS</sequence>
<dbReference type="EMBL" id="GG697338">
    <property type="protein sequence ID" value="EFQ27835.1"/>
    <property type="molecule type" value="Genomic_DNA"/>
</dbReference>
<dbReference type="AlphaFoldDB" id="E3QAE7"/>
<evidence type="ECO:0000313" key="1">
    <source>
        <dbReference type="EMBL" id="EFQ27835.1"/>
    </source>
</evidence>
<proteinExistence type="predicted"/>
<protein>
    <submittedName>
        <fullName evidence="1">Uncharacterized protein</fullName>
    </submittedName>
</protein>
<accession>E3QAE7</accession>
<dbReference type="RefSeq" id="XP_008091855.1">
    <property type="nucleotide sequence ID" value="XM_008093664.1"/>
</dbReference>
<dbReference type="eggNOG" id="ENOG502T15A">
    <property type="taxonomic scope" value="Eukaryota"/>
</dbReference>
<dbReference type="GeneID" id="24408344"/>